<feature type="transmembrane region" description="Helical" evidence="1">
    <location>
        <begin position="189"/>
        <end position="207"/>
    </location>
</feature>
<sequence length="646" mass="64753">MTALRPLPALVAVLTLATLELVRCSGPLLDTTFVRGGAPAAALAAGLTYVAPAPLTALLLAGTRRVARPWTAALLGGAVLLALFRLVVQQLAGDARVVVGLLAVAVAVTVLTLAVAELSDGDGGGRAAAAAVLAGASGSVGLQLTLGTWDAPWRSTPAGWAVAVAVALAVVLLAVLARREPVAAPPRKTPGLWALGPVLSLGVLVLANPASAAAQSGLPLAVTGPLLGAGLLLAAVLAGRRPRQPAGPRRTVAVAAVALPVATAVALQVSGATAAGVALVLTALLSAQLTAALLLGRAWSSPGTDEPASSRPVRTSAATAAAAGVVGLTTIGPVLVFQLDYDVPLGVPNVLVLVLTAAALAVAGLGPAGGADRRPGPTARPRPDRAVLLGSAVLLLLGAVTAVAQARPDGPAADGRYTGRVLTWNLHYGVSPEGAVDLEAVARVIEAEDPDVVLLQEVSRGWVQGGGVDMASWLSQRLDRSFAFAPAADGRFGNVVLARGTLGDVRVQPLPYGAGPQRRSALTAVTRLGARPTTVTSIHLQHRAGNTPTRVAQLQAFLAPPRPGAQVVGGDLNATPGSAEVRLLTAAGYVSAVDAVGDPATLTDPSTGPTRRIDWVLGRGVAFADAEVLTGVQLSDHLPLVVAVRP</sequence>
<dbReference type="InterPro" id="IPR051916">
    <property type="entry name" value="GPI-anchor_lipid_remodeler"/>
</dbReference>
<feature type="transmembrane region" description="Helical" evidence="1">
    <location>
        <begin position="251"/>
        <end position="269"/>
    </location>
</feature>
<dbReference type="PANTHER" id="PTHR14859">
    <property type="entry name" value="CALCOFLUOR WHITE HYPERSENSITIVE PROTEIN PRECURSOR"/>
    <property type="match status" value="1"/>
</dbReference>
<gene>
    <name evidence="3" type="ORF">SAMN04488543_1291</name>
</gene>
<keyword evidence="3" id="KW-0540">Nuclease</keyword>
<dbReference type="InterPro" id="IPR036691">
    <property type="entry name" value="Endo/exonu/phosph_ase_sf"/>
</dbReference>
<feature type="transmembrane region" description="Helical" evidence="1">
    <location>
        <begin position="97"/>
        <end position="116"/>
    </location>
</feature>
<feature type="transmembrane region" description="Helical" evidence="1">
    <location>
        <begin position="345"/>
        <end position="365"/>
    </location>
</feature>
<dbReference type="Proteomes" id="UP000199092">
    <property type="component" value="Chromosome I"/>
</dbReference>
<keyword evidence="3" id="KW-0269">Exonuclease</keyword>
<feature type="domain" description="Endonuclease/exonuclease/phosphatase" evidence="2">
    <location>
        <begin position="422"/>
        <end position="637"/>
    </location>
</feature>
<keyword evidence="4" id="KW-1185">Reference proteome</keyword>
<accession>A0A1H1QCL1</accession>
<keyword evidence="3" id="KW-0378">Hydrolase</keyword>
<feature type="transmembrane region" description="Helical" evidence="1">
    <location>
        <begin position="128"/>
        <end position="146"/>
    </location>
</feature>
<dbReference type="GO" id="GO:0004527">
    <property type="term" value="F:exonuclease activity"/>
    <property type="evidence" value="ECO:0007669"/>
    <property type="project" value="UniProtKB-KW"/>
</dbReference>
<protein>
    <submittedName>
        <fullName evidence="3">Metal-dependent hydrolase, endonuclease/exonuclease/phosphatase family</fullName>
    </submittedName>
</protein>
<feature type="transmembrane region" description="Helical" evidence="1">
    <location>
        <begin position="72"/>
        <end position="91"/>
    </location>
</feature>
<dbReference type="AlphaFoldDB" id="A0A1H1QCL1"/>
<evidence type="ECO:0000313" key="3">
    <source>
        <dbReference type="EMBL" id="SDS21248.1"/>
    </source>
</evidence>
<keyword evidence="1" id="KW-1133">Transmembrane helix</keyword>
<dbReference type="Pfam" id="PF03372">
    <property type="entry name" value="Exo_endo_phos"/>
    <property type="match status" value="1"/>
</dbReference>
<keyword evidence="1" id="KW-0812">Transmembrane</keyword>
<feature type="transmembrane region" description="Helical" evidence="1">
    <location>
        <begin position="386"/>
        <end position="404"/>
    </location>
</feature>
<dbReference type="InterPro" id="IPR005135">
    <property type="entry name" value="Endo/exonuclease/phosphatase"/>
</dbReference>
<reference evidence="3 4" key="1">
    <citation type="submission" date="2016-10" db="EMBL/GenBank/DDBJ databases">
        <authorList>
            <person name="de Groot N.N."/>
        </authorList>
    </citation>
    <scope>NUCLEOTIDE SEQUENCE [LARGE SCALE GENOMIC DNA]</scope>
    <source>
        <strain evidence="3 4">DSM 21741</strain>
    </source>
</reference>
<keyword evidence="3" id="KW-0255">Endonuclease</keyword>
<proteinExistence type="predicted"/>
<dbReference type="Gene3D" id="3.60.10.10">
    <property type="entry name" value="Endonuclease/exonuclease/phosphatase"/>
    <property type="match status" value="1"/>
</dbReference>
<feature type="transmembrane region" description="Helical" evidence="1">
    <location>
        <begin position="317"/>
        <end position="339"/>
    </location>
</feature>
<dbReference type="PANTHER" id="PTHR14859:SF1">
    <property type="entry name" value="PGAP2-INTERACTING PROTEIN"/>
    <property type="match status" value="1"/>
</dbReference>
<feature type="transmembrane region" description="Helical" evidence="1">
    <location>
        <begin position="40"/>
        <end position="60"/>
    </location>
</feature>
<dbReference type="EMBL" id="LT629749">
    <property type="protein sequence ID" value="SDS21248.1"/>
    <property type="molecule type" value="Genomic_DNA"/>
</dbReference>
<feature type="transmembrane region" description="Helical" evidence="1">
    <location>
        <begin position="219"/>
        <end position="239"/>
    </location>
</feature>
<keyword evidence="1" id="KW-0472">Membrane</keyword>
<dbReference type="GO" id="GO:0006506">
    <property type="term" value="P:GPI anchor biosynthetic process"/>
    <property type="evidence" value="ECO:0007669"/>
    <property type="project" value="TreeGrafter"/>
</dbReference>
<dbReference type="GO" id="GO:0016020">
    <property type="term" value="C:membrane"/>
    <property type="evidence" value="ECO:0007669"/>
    <property type="project" value="GOC"/>
</dbReference>
<feature type="transmembrane region" description="Helical" evidence="1">
    <location>
        <begin position="275"/>
        <end position="296"/>
    </location>
</feature>
<dbReference type="SUPFAM" id="SSF56219">
    <property type="entry name" value="DNase I-like"/>
    <property type="match status" value="1"/>
</dbReference>
<organism evidence="3 4">
    <name type="scientific">Friedmanniella luteola</name>
    <dbReference type="NCBI Taxonomy" id="546871"/>
    <lineage>
        <taxon>Bacteria</taxon>
        <taxon>Bacillati</taxon>
        <taxon>Actinomycetota</taxon>
        <taxon>Actinomycetes</taxon>
        <taxon>Propionibacteriales</taxon>
        <taxon>Nocardioidaceae</taxon>
        <taxon>Friedmanniella</taxon>
    </lineage>
</organism>
<evidence type="ECO:0000256" key="1">
    <source>
        <dbReference type="SAM" id="Phobius"/>
    </source>
</evidence>
<feature type="transmembrane region" description="Helical" evidence="1">
    <location>
        <begin position="158"/>
        <end position="177"/>
    </location>
</feature>
<dbReference type="GO" id="GO:0004519">
    <property type="term" value="F:endonuclease activity"/>
    <property type="evidence" value="ECO:0007669"/>
    <property type="project" value="UniProtKB-KW"/>
</dbReference>
<dbReference type="STRING" id="546871.SAMN04488543_1291"/>
<evidence type="ECO:0000313" key="4">
    <source>
        <dbReference type="Proteomes" id="UP000199092"/>
    </source>
</evidence>
<evidence type="ECO:0000259" key="2">
    <source>
        <dbReference type="Pfam" id="PF03372"/>
    </source>
</evidence>
<name>A0A1H1QCL1_9ACTN</name>